<feature type="region of interest" description="Disordered" evidence="1">
    <location>
        <begin position="416"/>
        <end position="441"/>
    </location>
</feature>
<proteinExistence type="predicted"/>
<dbReference type="EMBL" id="JACHMO010000001">
    <property type="protein sequence ID" value="MBB5804953.1"/>
    <property type="molecule type" value="Genomic_DNA"/>
</dbReference>
<dbReference type="AlphaFoldDB" id="A0A7W9HN41"/>
<dbReference type="Proteomes" id="UP000552097">
    <property type="component" value="Unassembled WGS sequence"/>
</dbReference>
<organism evidence="3 4">
    <name type="scientific">Saccharothrix ecbatanensis</name>
    <dbReference type="NCBI Taxonomy" id="1105145"/>
    <lineage>
        <taxon>Bacteria</taxon>
        <taxon>Bacillati</taxon>
        <taxon>Actinomycetota</taxon>
        <taxon>Actinomycetes</taxon>
        <taxon>Pseudonocardiales</taxon>
        <taxon>Pseudonocardiaceae</taxon>
        <taxon>Saccharothrix</taxon>
    </lineage>
</organism>
<dbReference type="Pfam" id="PF26345">
    <property type="entry name" value="ScoMcrA_N"/>
    <property type="match status" value="1"/>
</dbReference>
<reference evidence="3 4" key="1">
    <citation type="submission" date="2020-08" db="EMBL/GenBank/DDBJ databases">
        <title>Sequencing the genomes of 1000 actinobacteria strains.</title>
        <authorList>
            <person name="Klenk H.-P."/>
        </authorList>
    </citation>
    <scope>NUCLEOTIDE SEQUENCE [LARGE SCALE GENOMIC DNA]</scope>
    <source>
        <strain evidence="3 4">DSM 45486</strain>
    </source>
</reference>
<dbReference type="SMART" id="SM00507">
    <property type="entry name" value="HNHc"/>
    <property type="match status" value="1"/>
</dbReference>
<accession>A0A7W9HN41</accession>
<keyword evidence="3" id="KW-0255">Endonuclease</keyword>
<feature type="domain" description="HNH nuclease" evidence="2">
    <location>
        <begin position="446"/>
        <end position="502"/>
    </location>
</feature>
<evidence type="ECO:0000313" key="3">
    <source>
        <dbReference type="EMBL" id="MBB5804953.1"/>
    </source>
</evidence>
<protein>
    <submittedName>
        <fullName evidence="3">Putative restriction endonuclease</fullName>
    </submittedName>
</protein>
<dbReference type="InterPro" id="IPR003615">
    <property type="entry name" value="HNH_nuc"/>
</dbReference>
<evidence type="ECO:0000256" key="1">
    <source>
        <dbReference type="SAM" id="MobiDB-lite"/>
    </source>
</evidence>
<comment type="caution">
    <text evidence="3">The sequence shown here is derived from an EMBL/GenBank/DDBJ whole genome shotgun (WGS) entry which is preliminary data.</text>
</comment>
<gene>
    <name evidence="3" type="ORF">F4560_004721</name>
</gene>
<evidence type="ECO:0000313" key="4">
    <source>
        <dbReference type="Proteomes" id="UP000552097"/>
    </source>
</evidence>
<evidence type="ECO:0000259" key="2">
    <source>
        <dbReference type="SMART" id="SM00507"/>
    </source>
</evidence>
<keyword evidence="3" id="KW-0540">Nuclease</keyword>
<keyword evidence="3" id="KW-0378">Hydrolase</keyword>
<dbReference type="RefSeq" id="WP_221483620.1">
    <property type="nucleotide sequence ID" value="NZ_JACHMO010000001.1"/>
</dbReference>
<dbReference type="CDD" id="cd00085">
    <property type="entry name" value="HNHc"/>
    <property type="match status" value="1"/>
</dbReference>
<keyword evidence="4" id="KW-1185">Reference proteome</keyword>
<dbReference type="GO" id="GO:0004519">
    <property type="term" value="F:endonuclease activity"/>
    <property type="evidence" value="ECO:0007669"/>
    <property type="project" value="UniProtKB-KW"/>
</dbReference>
<sequence>MSYRDVRGQDVLAAIARFDEVGRDAFLERYGYDKARRFVVVHNGKQYDSKAIVGVAHEFLDGRALTPGEFSGGHATVGLHLRGLGFVVQERRDPQQLLLQPRGGARDGGPGNFKRTIEKGVRLADHADAFGEDLAELQALYRDGTAKLWGNTPPAPAKQNSLKAKAIRGRRVGDRVLFYAKRTFIAEAVILKLFHNPAAARSIWGADKTGETFEHMMALGDVRLIREDATDLVLRATRQETLRSVTLVPAGKFVTPTEQPKPTKPSPDGPFSVEQHMTELLTLHSPERSAKSESVALLWTIGQVGDKPRLHPLSTFRQGVSMVLTACGVEGADEVERPFYDLRRTSFWRIDPEETPSSAANAPEPRAGFTDEFHRLLMDVSFRTKAINALRSRHLDDIEDHESLLASVGLGDYLTVSGGPQRDADTPGERRRRPNQGSSVVRDPKVVKKVKALYDHTCQFCGTRLSTGFGYYSEAAHIRGLTVHTGPDDLENLLCLCANCHVQFDGYGLYVDEDYVVRRVRDRVEVGKLRVVPDHPIDAAHITYHRELCVIAPPTSP</sequence>
<dbReference type="InterPro" id="IPR058807">
    <property type="entry name" value="ScoMcrA_N"/>
</dbReference>
<name>A0A7W9HN41_9PSEU</name>
<dbReference type="Pfam" id="PF13391">
    <property type="entry name" value="HNH_2"/>
    <property type="match status" value="1"/>
</dbReference>
<dbReference type="InterPro" id="IPR058813">
    <property type="entry name" value="DNA-SBD_ScoMcrA"/>
</dbReference>
<dbReference type="Pfam" id="PF26340">
    <property type="entry name" value="DNA-SBD_ScoMcrA"/>
    <property type="match status" value="1"/>
</dbReference>
<dbReference type="Gene3D" id="1.10.30.50">
    <property type="match status" value="1"/>
</dbReference>